<gene>
    <name evidence="7" type="ORF">LCGC14_2870330</name>
</gene>
<evidence type="ECO:0000313" key="7">
    <source>
        <dbReference type="EMBL" id="KKK75776.1"/>
    </source>
</evidence>
<comment type="caution">
    <text evidence="7">The sequence shown here is derived from an EMBL/GenBank/DDBJ whole genome shotgun (WGS) entry which is preliminary data.</text>
</comment>
<dbReference type="EMBL" id="LAZR01055706">
    <property type="protein sequence ID" value="KKK75776.1"/>
    <property type="molecule type" value="Genomic_DNA"/>
</dbReference>
<comment type="similarity">
    <text evidence="3">Belongs to the prokaryotic molybdopterin-containing oxidoreductase family.</text>
</comment>
<keyword evidence="4" id="KW-0004">4Fe-4S</keyword>
<protein>
    <recommendedName>
        <fullName evidence="6">Molybdopterin oxidoreductase domain-containing protein</fullName>
    </recommendedName>
</protein>
<accession>A0A0F9AU94</accession>
<dbReference type="AlphaFoldDB" id="A0A0F9AU94"/>
<evidence type="ECO:0000256" key="5">
    <source>
        <dbReference type="ARBA" id="ARBA00023002"/>
    </source>
</evidence>
<dbReference type="Gene3D" id="3.40.228.10">
    <property type="entry name" value="Dimethylsulfoxide Reductase, domain 2"/>
    <property type="match status" value="1"/>
</dbReference>
<feature type="non-terminal residue" evidence="7">
    <location>
        <position position="369"/>
    </location>
</feature>
<dbReference type="Gene3D" id="3.40.50.740">
    <property type="match status" value="1"/>
</dbReference>
<feature type="domain" description="Molybdopterin oxidoreductase" evidence="6">
    <location>
        <begin position="57"/>
        <end position="277"/>
    </location>
</feature>
<dbReference type="GO" id="GO:0030313">
    <property type="term" value="C:cell envelope"/>
    <property type="evidence" value="ECO:0007669"/>
    <property type="project" value="UniProtKB-SubCell"/>
</dbReference>
<proteinExistence type="inferred from homology"/>
<name>A0A0F9AU94_9ZZZZ</name>
<dbReference type="SUPFAM" id="SSF53706">
    <property type="entry name" value="Formate dehydrogenase/DMSO reductase, domains 1-3"/>
    <property type="match status" value="1"/>
</dbReference>
<dbReference type="Pfam" id="PF00384">
    <property type="entry name" value="Molybdopterin"/>
    <property type="match status" value="1"/>
</dbReference>
<keyword evidence="4" id="KW-0479">Metal-binding</keyword>
<evidence type="ECO:0000256" key="4">
    <source>
        <dbReference type="ARBA" id="ARBA00022485"/>
    </source>
</evidence>
<dbReference type="GO" id="GO:0051539">
    <property type="term" value="F:4 iron, 4 sulfur cluster binding"/>
    <property type="evidence" value="ECO:0007669"/>
    <property type="project" value="UniProtKB-KW"/>
</dbReference>
<sequence>MPSSAGGGKPALEGTYTVGGQKVKPGFQVFKEHVAKFTPKQAGEICGVDAKQITQIAKDLGEHASIGQTKVVDGKRVPFRPVSIMAYHMAQQENGFQALRAMTMLFMLMGALGAAGGVKSDFTWKIHDNYEELGNVEIEDPPYGPYLKHSKFYPINSGSPSVTALSILDPKKFEVDPKKLPEMMILHMTNAIVAFPNNKVIRDAYKKIDYVAALTPWLSETADYFADIILPTATIEKYEGPLSATDQYTNAKTLRIPPMDPLFESRGEIDIYLDLVERVGVLTGKEGYLDLVNQGLELSGEEAKANGKYALPLDKKPKVRDIFDRWAKANEVKDGIEFFEKEGTLDKGPYPPEEVYGYITDPPFGGVLH</sequence>
<evidence type="ECO:0000256" key="1">
    <source>
        <dbReference type="ARBA" id="ARBA00001966"/>
    </source>
</evidence>
<evidence type="ECO:0000259" key="6">
    <source>
        <dbReference type="Pfam" id="PF00384"/>
    </source>
</evidence>
<evidence type="ECO:0000256" key="2">
    <source>
        <dbReference type="ARBA" id="ARBA00004196"/>
    </source>
</evidence>
<evidence type="ECO:0000256" key="3">
    <source>
        <dbReference type="ARBA" id="ARBA00010312"/>
    </source>
</evidence>
<organism evidence="7">
    <name type="scientific">marine sediment metagenome</name>
    <dbReference type="NCBI Taxonomy" id="412755"/>
    <lineage>
        <taxon>unclassified sequences</taxon>
        <taxon>metagenomes</taxon>
        <taxon>ecological metagenomes</taxon>
    </lineage>
</organism>
<reference evidence="7" key="1">
    <citation type="journal article" date="2015" name="Nature">
        <title>Complex archaea that bridge the gap between prokaryotes and eukaryotes.</title>
        <authorList>
            <person name="Spang A."/>
            <person name="Saw J.H."/>
            <person name="Jorgensen S.L."/>
            <person name="Zaremba-Niedzwiedzka K."/>
            <person name="Martijn J."/>
            <person name="Lind A.E."/>
            <person name="van Eijk R."/>
            <person name="Schleper C."/>
            <person name="Guy L."/>
            <person name="Ettema T.J."/>
        </authorList>
    </citation>
    <scope>NUCLEOTIDE SEQUENCE</scope>
</reference>
<comment type="cofactor">
    <cofactor evidence="1">
        <name>[4Fe-4S] cluster</name>
        <dbReference type="ChEBI" id="CHEBI:49883"/>
    </cofactor>
</comment>
<keyword evidence="4" id="KW-0411">Iron-sulfur</keyword>
<dbReference type="PANTHER" id="PTHR43598">
    <property type="entry name" value="TUNGSTEN-CONTAINING FORMYLMETHANOFURAN DEHYDROGENASE 2 SUBUNIT B"/>
    <property type="match status" value="1"/>
</dbReference>
<comment type="subcellular location">
    <subcellularLocation>
        <location evidence="2">Cell envelope</location>
    </subcellularLocation>
</comment>
<keyword evidence="4" id="KW-0408">Iron</keyword>
<keyword evidence="5" id="KW-0560">Oxidoreductase</keyword>
<dbReference type="InterPro" id="IPR006656">
    <property type="entry name" value="Mopterin_OxRdtase"/>
</dbReference>
<dbReference type="GO" id="GO:0016491">
    <property type="term" value="F:oxidoreductase activity"/>
    <property type="evidence" value="ECO:0007669"/>
    <property type="project" value="UniProtKB-KW"/>
</dbReference>
<dbReference type="PANTHER" id="PTHR43598:SF5">
    <property type="entry name" value="DMSO REDUCTASE CHAIN A"/>
    <property type="match status" value="1"/>
</dbReference>